<keyword evidence="3" id="KW-1185">Reference proteome</keyword>
<name>A0A9Q2XJ79_9PSED</name>
<proteinExistence type="predicted"/>
<comment type="caution">
    <text evidence="2">The sequence shown here is derived from an EMBL/GenBank/DDBJ whole genome shotgun (WGS) entry which is preliminary data.</text>
</comment>
<protein>
    <submittedName>
        <fullName evidence="2">Pilus assembly protein</fullName>
    </submittedName>
</protein>
<gene>
    <name evidence="2" type="ORF">KUO17_12770</name>
</gene>
<accession>A0A9Q2XJ79</accession>
<dbReference type="Proteomes" id="UP001106592">
    <property type="component" value="Unassembled WGS sequence"/>
</dbReference>
<keyword evidence="1" id="KW-0812">Transmembrane</keyword>
<keyword evidence="1" id="KW-1133">Transmembrane helix</keyword>
<feature type="transmembrane region" description="Helical" evidence="1">
    <location>
        <begin position="24"/>
        <end position="53"/>
    </location>
</feature>
<reference evidence="2" key="1">
    <citation type="journal article" date="2022" name="Int. J. Syst. Evol. Microbiol.">
        <title>Pseudomonas aegrilactucae sp. nov. and Pseudomonas morbosilactucae sp. nov., pathogens causing bacterial rot of lettuce in Japan.</title>
        <authorList>
            <person name="Sawada H."/>
            <person name="Fujikawa T."/>
            <person name="Satou M."/>
        </authorList>
    </citation>
    <scope>NUCLEOTIDE SEQUENCE</scope>
    <source>
        <strain evidence="2">MAFF 301350</strain>
    </source>
</reference>
<evidence type="ECO:0000313" key="2">
    <source>
        <dbReference type="EMBL" id="MBV6287888.1"/>
    </source>
</evidence>
<dbReference type="EMBL" id="JAHTBI010000043">
    <property type="protein sequence ID" value="MBV6287888.1"/>
    <property type="molecule type" value="Genomic_DNA"/>
</dbReference>
<dbReference type="RefSeq" id="WP_217975917.1">
    <property type="nucleotide sequence ID" value="NZ_JAHTBI010000043.1"/>
</dbReference>
<organism evidence="2 3">
    <name type="scientific">Pseudomonas aegrilactucae</name>
    <dbReference type="NCBI Taxonomy" id="2854028"/>
    <lineage>
        <taxon>Bacteria</taxon>
        <taxon>Pseudomonadati</taxon>
        <taxon>Pseudomonadota</taxon>
        <taxon>Gammaproteobacteria</taxon>
        <taxon>Pseudomonadales</taxon>
        <taxon>Pseudomonadaceae</taxon>
        <taxon>Pseudomonas</taxon>
    </lineage>
</organism>
<keyword evidence="1" id="KW-0472">Membrane</keyword>
<dbReference type="AlphaFoldDB" id="A0A9Q2XJ79"/>
<reference evidence="2" key="2">
    <citation type="journal article" date="2023" name="Plant Pathol.">
        <title>Dismantling and reorganizing Pseudomonas marginalis sensu#lato.</title>
        <authorList>
            <person name="Sawada H."/>
            <person name="Fujikawa T."/>
            <person name="Satou M."/>
        </authorList>
    </citation>
    <scope>NUCLEOTIDE SEQUENCE</scope>
    <source>
        <strain evidence="2">MAFF 301350</strain>
    </source>
</reference>
<sequence>MSLLDALRRLRRRQDGVTAVETAFVLPVLLFGLMMLFELAHIALVIGAGNLALEHAVQRFREQPNFYNLSAAAMEQQIAQRMDERSFGLFKTSELKVDVLPFDSLKRFGESQFGSSEGAEEALEGEDQAGVDEAENPVTAPPILSVTVDLKQSFMTAMPALFGLGEGYQYQYRHLLGNLINGVDDEDPQ</sequence>
<evidence type="ECO:0000313" key="3">
    <source>
        <dbReference type="Proteomes" id="UP001106592"/>
    </source>
</evidence>
<evidence type="ECO:0000256" key="1">
    <source>
        <dbReference type="SAM" id="Phobius"/>
    </source>
</evidence>